<evidence type="ECO:0000313" key="2">
    <source>
        <dbReference type="EMBL" id="MFD0804324.1"/>
    </source>
</evidence>
<comment type="caution">
    <text evidence="2">The sequence shown here is derived from an EMBL/GenBank/DDBJ whole genome shotgun (WGS) entry which is preliminary data.</text>
</comment>
<feature type="non-terminal residue" evidence="2">
    <location>
        <position position="72"/>
    </location>
</feature>
<sequence length="72" mass="7238">MRAIGPWVRVLLGAAVLGLLVQTLGTEPFVRGLGMIGVPALCAALGIGAATTLASAGRWVVVARGMGLRLGL</sequence>
<accession>A0ABW3BMW2</accession>
<dbReference type="Proteomes" id="UP001596956">
    <property type="component" value="Unassembled WGS sequence"/>
</dbReference>
<feature type="transmembrane region" description="Helical" evidence="1">
    <location>
        <begin position="35"/>
        <end position="61"/>
    </location>
</feature>
<organism evidence="2 3">
    <name type="scientific">Streptomonospora algeriensis</name>
    <dbReference type="NCBI Taxonomy" id="995084"/>
    <lineage>
        <taxon>Bacteria</taxon>
        <taxon>Bacillati</taxon>
        <taxon>Actinomycetota</taxon>
        <taxon>Actinomycetes</taxon>
        <taxon>Streptosporangiales</taxon>
        <taxon>Nocardiopsidaceae</taxon>
        <taxon>Streptomonospora</taxon>
    </lineage>
</organism>
<keyword evidence="1" id="KW-1133">Transmembrane helix</keyword>
<gene>
    <name evidence="2" type="ORF">ACFQZU_23820</name>
</gene>
<evidence type="ECO:0000313" key="3">
    <source>
        <dbReference type="Proteomes" id="UP001596956"/>
    </source>
</evidence>
<reference evidence="3" key="1">
    <citation type="journal article" date="2019" name="Int. J. Syst. Evol. Microbiol.">
        <title>The Global Catalogue of Microorganisms (GCM) 10K type strain sequencing project: providing services to taxonomists for standard genome sequencing and annotation.</title>
        <authorList>
            <consortium name="The Broad Institute Genomics Platform"/>
            <consortium name="The Broad Institute Genome Sequencing Center for Infectious Disease"/>
            <person name="Wu L."/>
            <person name="Ma J."/>
        </authorList>
    </citation>
    <scope>NUCLEOTIDE SEQUENCE [LARGE SCALE GENOMIC DNA]</scope>
    <source>
        <strain evidence="3">CCUG 63369</strain>
    </source>
</reference>
<keyword evidence="1" id="KW-0472">Membrane</keyword>
<evidence type="ECO:0000256" key="1">
    <source>
        <dbReference type="SAM" id="Phobius"/>
    </source>
</evidence>
<name>A0ABW3BMW2_9ACTN</name>
<keyword evidence="3" id="KW-1185">Reference proteome</keyword>
<proteinExistence type="predicted"/>
<dbReference type="EMBL" id="JBHTHR010001556">
    <property type="protein sequence ID" value="MFD0804324.1"/>
    <property type="molecule type" value="Genomic_DNA"/>
</dbReference>
<keyword evidence="1" id="KW-0812">Transmembrane</keyword>
<protein>
    <submittedName>
        <fullName evidence="2">UPF0104 family protein</fullName>
    </submittedName>
</protein>